<dbReference type="KEGG" id="fae:FAES_4838"/>
<dbReference type="Gene3D" id="3.40.50.2000">
    <property type="entry name" value="Glycogen Phosphorylase B"/>
    <property type="match status" value="2"/>
</dbReference>
<dbReference type="AlphaFoldDB" id="I0KFD4"/>
<dbReference type="InterPro" id="IPR028098">
    <property type="entry name" value="Glyco_trans_4-like_N"/>
</dbReference>
<proteinExistence type="predicted"/>
<organism evidence="2 3">
    <name type="scientific">Fibrella aestuarina BUZ 2</name>
    <dbReference type="NCBI Taxonomy" id="1166018"/>
    <lineage>
        <taxon>Bacteria</taxon>
        <taxon>Pseudomonadati</taxon>
        <taxon>Bacteroidota</taxon>
        <taxon>Cytophagia</taxon>
        <taxon>Cytophagales</taxon>
        <taxon>Spirosomataceae</taxon>
        <taxon>Fibrella</taxon>
    </lineage>
</organism>
<dbReference type="SUPFAM" id="SSF53756">
    <property type="entry name" value="UDP-Glycosyltransferase/glycogen phosphorylase"/>
    <property type="match status" value="1"/>
</dbReference>
<dbReference type="Pfam" id="PF13439">
    <property type="entry name" value="Glyco_transf_4"/>
    <property type="match status" value="1"/>
</dbReference>
<dbReference type="PANTHER" id="PTHR12526">
    <property type="entry name" value="GLYCOSYLTRANSFERASE"/>
    <property type="match status" value="1"/>
</dbReference>
<dbReference type="eggNOG" id="COG0438">
    <property type="taxonomic scope" value="Bacteria"/>
</dbReference>
<dbReference type="OrthoDB" id="655095at2"/>
<keyword evidence="3" id="KW-1185">Reference proteome</keyword>
<keyword evidence="2" id="KW-0808">Transferase</keyword>
<name>I0KFD4_9BACT</name>
<reference evidence="2 3" key="1">
    <citation type="journal article" date="2012" name="J. Bacteriol.">
        <title>Genome Sequence of Fibrella aestuarina BUZ 2T, a Filamentous Marine Bacterium.</title>
        <authorList>
            <person name="Filippini M."/>
            <person name="Qi W."/>
            <person name="Blom J."/>
            <person name="Goesmann A."/>
            <person name="Smits T.H."/>
            <person name="Bagheri H.C."/>
        </authorList>
    </citation>
    <scope>NUCLEOTIDE SEQUENCE [LARGE SCALE GENOMIC DNA]</scope>
    <source>
        <strain evidence="3">BUZ 2T</strain>
    </source>
</reference>
<dbReference type="EMBL" id="HE796683">
    <property type="protein sequence ID" value="CCH02837.1"/>
    <property type="molecule type" value="Genomic_DNA"/>
</dbReference>
<evidence type="ECO:0000313" key="3">
    <source>
        <dbReference type="Proteomes" id="UP000011058"/>
    </source>
</evidence>
<feature type="domain" description="Glycosyltransferase subfamily 4-like N-terminal" evidence="1">
    <location>
        <begin position="14"/>
        <end position="180"/>
    </location>
</feature>
<accession>I0KFD4</accession>
<gene>
    <name evidence="2" type="ORF">FAES_4838</name>
</gene>
<dbReference type="RefSeq" id="WP_015333936.1">
    <property type="nucleotide sequence ID" value="NC_020054.1"/>
</dbReference>
<dbReference type="GO" id="GO:0016757">
    <property type="term" value="F:glycosyltransferase activity"/>
    <property type="evidence" value="ECO:0007669"/>
    <property type="project" value="UniProtKB-ARBA"/>
</dbReference>
<evidence type="ECO:0000313" key="2">
    <source>
        <dbReference type="EMBL" id="CCH02837.1"/>
    </source>
</evidence>
<sequence>MRLLLIGHDANRAGAQLVLLYLMRLLKADGISMHLLLGEGGPLEADYRALAPVTIWPQTNGHLVSPNADKVLGKLGLWHRQANRRDKRHQRTIAQELQLKGVDAVLVNTVSGAQWLRQLPLADNVPVIAYLHELTMSVQLYTRPDDLRYLFSRAQHLLTVSEATAHFYETRFQVPAERISLFTLIDVDTIRQRVADASQPNSTPLLDVPADAVVVGGCGNAEWRKGNDLFVALARMVNQLPGAPVYFVWVGMPPSTLRDDLWHDVEKAGLADHVRFIEPTSDVLRYMARFDVFLLCSREDPYPLVVLEAGASQLPVVCFAGAGGAPELVEADGGAVVPYLDLNAMAMALRQLANDPARRQQQGHRLSQKIDQRHNSRRSIDQLLGLLTQLTTA</sequence>
<dbReference type="Pfam" id="PF13692">
    <property type="entry name" value="Glyco_trans_1_4"/>
    <property type="match status" value="1"/>
</dbReference>
<dbReference type="STRING" id="1166018.FAES_4838"/>
<dbReference type="Proteomes" id="UP000011058">
    <property type="component" value="Chromosome"/>
</dbReference>
<protein>
    <submittedName>
        <fullName evidence="2">Glycosyl transferase group 1</fullName>
    </submittedName>
</protein>
<dbReference type="PATRIC" id="fig|1166018.3.peg.1808"/>
<dbReference type="CDD" id="cd03801">
    <property type="entry name" value="GT4_PimA-like"/>
    <property type="match status" value="1"/>
</dbReference>
<evidence type="ECO:0000259" key="1">
    <source>
        <dbReference type="Pfam" id="PF13439"/>
    </source>
</evidence>
<dbReference type="HOGENOM" id="CLU_009583_0_3_10"/>